<evidence type="ECO:0000256" key="2">
    <source>
        <dbReference type="ARBA" id="ARBA00022801"/>
    </source>
</evidence>
<name>A0A3N9TEG8_9VIBR</name>
<dbReference type="PANTHER" id="PTHR10000:SF8">
    <property type="entry name" value="HAD SUPERFAMILY HYDROLASE-LIKE, TYPE 3"/>
    <property type="match status" value="1"/>
</dbReference>
<keyword evidence="2 4" id="KW-0378">Hydrolase</keyword>
<dbReference type="Pfam" id="PF08282">
    <property type="entry name" value="Hydrolase_3"/>
    <property type="match status" value="1"/>
</dbReference>
<dbReference type="GO" id="GO:0050531">
    <property type="term" value="F:mannosyl-3-phosphoglycerate phosphatase activity"/>
    <property type="evidence" value="ECO:0007669"/>
    <property type="project" value="InterPro"/>
</dbReference>
<comment type="caution">
    <text evidence="4">The sequence shown here is derived from an EMBL/GenBank/DDBJ whole genome shotgun (WGS) entry which is preliminary data.</text>
</comment>
<dbReference type="Gene3D" id="3.30.980.20">
    <property type="entry name" value="Putative mannosyl-3-phosphoglycerate phosphatase, domain 2"/>
    <property type="match status" value="1"/>
</dbReference>
<dbReference type="SFLD" id="SFLDG01140">
    <property type="entry name" value="C2.B:_Phosphomannomutase_and_P"/>
    <property type="match status" value="1"/>
</dbReference>
<dbReference type="RefSeq" id="WP_124937990.1">
    <property type="nucleotide sequence ID" value="NZ_RJVQ01000006.1"/>
</dbReference>
<proteinExistence type="predicted"/>
<keyword evidence="5" id="KW-1185">Reference proteome</keyword>
<evidence type="ECO:0000313" key="5">
    <source>
        <dbReference type="Proteomes" id="UP000281112"/>
    </source>
</evidence>
<protein>
    <submittedName>
        <fullName evidence="4">HAD-IIB family hydrolase</fullName>
    </submittedName>
</protein>
<keyword evidence="3" id="KW-0460">Magnesium</keyword>
<dbReference type="InterPro" id="IPR006381">
    <property type="entry name" value="HAD-SF-IIB-MPGP"/>
</dbReference>
<dbReference type="Gene3D" id="3.40.50.1000">
    <property type="entry name" value="HAD superfamily/HAD-like"/>
    <property type="match status" value="1"/>
</dbReference>
<dbReference type="InterPro" id="IPR006379">
    <property type="entry name" value="HAD-SF_hydro_IIB"/>
</dbReference>
<organism evidence="4 5">
    <name type="scientific">Vibrio viridaestus</name>
    <dbReference type="NCBI Taxonomy" id="2487322"/>
    <lineage>
        <taxon>Bacteria</taxon>
        <taxon>Pseudomonadati</taxon>
        <taxon>Pseudomonadota</taxon>
        <taxon>Gammaproteobacteria</taxon>
        <taxon>Vibrionales</taxon>
        <taxon>Vibrionaceae</taxon>
        <taxon>Vibrio</taxon>
    </lineage>
</organism>
<dbReference type="NCBIfam" id="TIGR01486">
    <property type="entry name" value="HAD-SF-IIB-MPGP"/>
    <property type="match status" value="1"/>
</dbReference>
<dbReference type="EMBL" id="RJVQ01000006">
    <property type="protein sequence ID" value="RQW62509.1"/>
    <property type="molecule type" value="Genomic_DNA"/>
</dbReference>
<dbReference type="GO" id="GO:0051479">
    <property type="term" value="P:mannosylglycerate biosynthetic process"/>
    <property type="evidence" value="ECO:0007669"/>
    <property type="project" value="InterPro"/>
</dbReference>
<dbReference type="InterPro" id="IPR036412">
    <property type="entry name" value="HAD-like_sf"/>
</dbReference>
<keyword evidence="1" id="KW-0479">Metal-binding</keyword>
<dbReference type="SUPFAM" id="SSF56784">
    <property type="entry name" value="HAD-like"/>
    <property type="match status" value="1"/>
</dbReference>
<dbReference type="SFLD" id="SFLDG01142">
    <property type="entry name" value="C2.B.2:_Mannosyl-3-phosphoglyc"/>
    <property type="match status" value="1"/>
</dbReference>
<dbReference type="InterPro" id="IPR023214">
    <property type="entry name" value="HAD_sf"/>
</dbReference>
<evidence type="ECO:0000256" key="1">
    <source>
        <dbReference type="ARBA" id="ARBA00022723"/>
    </source>
</evidence>
<evidence type="ECO:0000256" key="3">
    <source>
        <dbReference type="ARBA" id="ARBA00022842"/>
    </source>
</evidence>
<dbReference type="GO" id="GO:0005829">
    <property type="term" value="C:cytosol"/>
    <property type="evidence" value="ECO:0007669"/>
    <property type="project" value="TreeGrafter"/>
</dbReference>
<dbReference type="AlphaFoldDB" id="A0A3N9TEG8"/>
<dbReference type="Proteomes" id="UP000281112">
    <property type="component" value="Unassembled WGS sequence"/>
</dbReference>
<dbReference type="OrthoDB" id="193379at2"/>
<dbReference type="PANTHER" id="PTHR10000">
    <property type="entry name" value="PHOSPHOSERINE PHOSPHATASE"/>
    <property type="match status" value="1"/>
</dbReference>
<dbReference type="SFLD" id="SFLDS00003">
    <property type="entry name" value="Haloacid_Dehalogenase"/>
    <property type="match status" value="1"/>
</dbReference>
<evidence type="ECO:0000313" key="4">
    <source>
        <dbReference type="EMBL" id="RQW62509.1"/>
    </source>
</evidence>
<accession>A0A3N9TEG8</accession>
<reference evidence="4 5" key="1">
    <citation type="submission" date="2018-11" db="EMBL/GenBank/DDBJ databases">
        <title>Vibrio LJC006 sp. nov., isolated from seawater during the bloom of the enteromorpha.</title>
        <authorList>
            <person name="Liang J."/>
        </authorList>
    </citation>
    <scope>NUCLEOTIDE SEQUENCE [LARGE SCALE GENOMIC DNA]</scope>
    <source>
        <strain evidence="4 5">LJC006</strain>
    </source>
</reference>
<sequence>MIKLLVYSDLDGTLLDHHTYSFDSALPAIALLESKRIPWILNTSKTFAELAGLRRQLNHHHPFITENGAAIYIPKSLTQLYQPSLIDVGDYWCKAFGPKRKELIATAKQFKDEFRFTGFNDLTVQDVVDLTGLHHDSAALAMQREYTEPLVWNGDDDELNLLRKKLQPLGLQVQKGGRFAHVMGESCDKSNAMNWLTQGYQSLWKEPVITVALGDGENDVGMLKLVDIPVVVRSPVHNPPQVPNRCDVRVTKQYGPAGWAEEIEKIVNQEEL</sequence>
<gene>
    <name evidence="4" type="ORF">EES38_14870</name>
</gene>
<dbReference type="NCBIfam" id="TIGR01484">
    <property type="entry name" value="HAD-SF-IIB"/>
    <property type="match status" value="1"/>
</dbReference>
<dbReference type="GO" id="GO:0000287">
    <property type="term" value="F:magnesium ion binding"/>
    <property type="evidence" value="ECO:0007669"/>
    <property type="project" value="UniProtKB-ARBA"/>
</dbReference>